<dbReference type="PANTHER" id="PTHR33991:SF1">
    <property type="entry name" value="DNA REPAIR PROTEIN RECO"/>
    <property type="match status" value="1"/>
</dbReference>
<proteinExistence type="inferred from homology"/>
<evidence type="ECO:0000256" key="4">
    <source>
        <dbReference type="HAMAP-Rule" id="MF_00201"/>
    </source>
</evidence>
<dbReference type="PANTHER" id="PTHR33991">
    <property type="entry name" value="DNA REPAIR PROTEIN RECO"/>
    <property type="match status" value="1"/>
</dbReference>
<dbReference type="InterPro" id="IPR012340">
    <property type="entry name" value="NA-bd_OB-fold"/>
</dbReference>
<protein>
    <recommendedName>
        <fullName evidence="4">DNA repair protein RecO</fullName>
    </recommendedName>
    <alternativeName>
        <fullName evidence="4">Recombination protein O</fullName>
    </alternativeName>
</protein>
<dbReference type="NCBIfam" id="TIGR00613">
    <property type="entry name" value="reco"/>
    <property type="match status" value="1"/>
</dbReference>
<keyword evidence="2 4" id="KW-0233">DNA recombination</keyword>
<evidence type="ECO:0000313" key="7">
    <source>
        <dbReference type="Proteomes" id="UP000808337"/>
    </source>
</evidence>
<dbReference type="Proteomes" id="UP000808337">
    <property type="component" value="Unassembled WGS sequence"/>
</dbReference>
<evidence type="ECO:0000313" key="6">
    <source>
        <dbReference type="EMBL" id="MBK9982528.1"/>
    </source>
</evidence>
<dbReference type="SUPFAM" id="SSF50249">
    <property type="entry name" value="Nucleic acid-binding proteins"/>
    <property type="match status" value="1"/>
</dbReference>
<evidence type="ECO:0000256" key="2">
    <source>
        <dbReference type="ARBA" id="ARBA00023172"/>
    </source>
</evidence>
<dbReference type="Pfam" id="PF11967">
    <property type="entry name" value="RecO_N"/>
    <property type="match status" value="1"/>
</dbReference>
<comment type="function">
    <text evidence="4">Involved in DNA repair and RecF pathway recombination.</text>
</comment>
<sequence length="239" mass="27985">MIYSTRAIVLRTVKFGESSLIVDMYTEQKGHQTFIINSVRKAKAITPASFLQLLTLVDIVAYHQDHKKINRIKEVRLDYTYQSIPFDMNKSSVITCLAEITSRCLSTSYQQPELFNFLHRELVRYDLSNTYDRDFLIRFLVSLSHHLGFGFEIPEGNIDGQFFDLMEGHLVAVRPVHEYVIDAKDLFHLQNILKSDPSMKADVSLDNRRRLIDLIIMYYQLHVETLREVHSLKILRELF</sequence>
<reference evidence="6 7" key="1">
    <citation type="submission" date="2020-10" db="EMBL/GenBank/DDBJ databases">
        <title>Connecting structure to function with the recovery of over 1000 high-quality activated sludge metagenome-assembled genomes encoding full-length rRNA genes using long-read sequencing.</title>
        <authorList>
            <person name="Singleton C.M."/>
            <person name="Petriglieri F."/>
            <person name="Kristensen J.M."/>
            <person name="Kirkegaard R.H."/>
            <person name="Michaelsen T.Y."/>
            <person name="Andersen M.H."/>
            <person name="Karst S.M."/>
            <person name="Dueholm M.S."/>
            <person name="Nielsen P.H."/>
            <person name="Albertsen M."/>
        </authorList>
    </citation>
    <scope>NUCLEOTIDE SEQUENCE [LARGE SCALE GENOMIC DNA]</scope>
    <source>
        <strain evidence="6">Ribe_18-Q3-R11-54_MAXAC.273</strain>
    </source>
</reference>
<name>A0A9D7XSH4_9BACT</name>
<dbReference type="Pfam" id="PF02565">
    <property type="entry name" value="RecO_C"/>
    <property type="match status" value="1"/>
</dbReference>
<evidence type="ECO:0000256" key="1">
    <source>
        <dbReference type="ARBA" id="ARBA00022763"/>
    </source>
</evidence>
<dbReference type="GO" id="GO:0006310">
    <property type="term" value="P:DNA recombination"/>
    <property type="evidence" value="ECO:0007669"/>
    <property type="project" value="UniProtKB-UniRule"/>
</dbReference>
<dbReference type="EMBL" id="JADKGY010000006">
    <property type="protein sequence ID" value="MBK9982528.1"/>
    <property type="molecule type" value="Genomic_DNA"/>
</dbReference>
<keyword evidence="1 4" id="KW-0227">DNA damage</keyword>
<comment type="caution">
    <text evidence="6">The sequence shown here is derived from an EMBL/GenBank/DDBJ whole genome shotgun (WGS) entry which is preliminary data.</text>
</comment>
<comment type="similarity">
    <text evidence="4">Belongs to the RecO family.</text>
</comment>
<dbReference type="GO" id="GO:0043590">
    <property type="term" value="C:bacterial nucleoid"/>
    <property type="evidence" value="ECO:0007669"/>
    <property type="project" value="TreeGrafter"/>
</dbReference>
<gene>
    <name evidence="4 6" type="primary">recO</name>
    <name evidence="6" type="ORF">IPP15_08895</name>
</gene>
<organism evidence="6 7">
    <name type="scientific">Candidatus Opimibacter skivensis</name>
    <dbReference type="NCBI Taxonomy" id="2982028"/>
    <lineage>
        <taxon>Bacteria</taxon>
        <taxon>Pseudomonadati</taxon>
        <taxon>Bacteroidota</taxon>
        <taxon>Saprospiria</taxon>
        <taxon>Saprospirales</taxon>
        <taxon>Saprospiraceae</taxon>
        <taxon>Candidatus Opimibacter</taxon>
    </lineage>
</organism>
<dbReference type="AlphaFoldDB" id="A0A9D7XSH4"/>
<dbReference type="GO" id="GO:0006302">
    <property type="term" value="P:double-strand break repair"/>
    <property type="evidence" value="ECO:0007669"/>
    <property type="project" value="TreeGrafter"/>
</dbReference>
<evidence type="ECO:0000259" key="5">
    <source>
        <dbReference type="Pfam" id="PF11967"/>
    </source>
</evidence>
<dbReference type="InterPro" id="IPR022572">
    <property type="entry name" value="DNA_rep/recomb_RecO_N"/>
</dbReference>
<dbReference type="Gene3D" id="2.40.50.140">
    <property type="entry name" value="Nucleic acid-binding proteins"/>
    <property type="match status" value="1"/>
</dbReference>
<evidence type="ECO:0000256" key="3">
    <source>
        <dbReference type="ARBA" id="ARBA00023204"/>
    </source>
</evidence>
<accession>A0A9D7XSH4</accession>
<keyword evidence="3 4" id="KW-0234">DNA repair</keyword>
<dbReference type="InterPro" id="IPR003717">
    <property type="entry name" value="RecO"/>
</dbReference>
<feature type="domain" description="DNA replication/recombination mediator RecO N-terminal" evidence="5">
    <location>
        <begin position="1"/>
        <end position="77"/>
    </location>
</feature>
<dbReference type="HAMAP" id="MF_00201">
    <property type="entry name" value="RecO"/>
    <property type="match status" value="1"/>
</dbReference>